<dbReference type="InterPro" id="IPR055343">
    <property type="entry name" value="CREG_beta-barrel"/>
</dbReference>
<dbReference type="PANTHER" id="PTHR37273:SF1">
    <property type="entry name" value="ADL397C-AP"/>
    <property type="match status" value="1"/>
</dbReference>
<dbReference type="SUPFAM" id="SSF50475">
    <property type="entry name" value="FMN-binding split barrel"/>
    <property type="match status" value="1"/>
</dbReference>
<accession>C9SBF2</accession>
<dbReference type="Proteomes" id="UP000008698">
    <property type="component" value="Unassembled WGS sequence"/>
</dbReference>
<keyword evidence="2" id="KW-0732">Signal</keyword>
<feature type="signal peptide" evidence="2">
    <location>
        <begin position="1"/>
        <end position="16"/>
    </location>
</feature>
<dbReference type="InterPro" id="IPR012349">
    <property type="entry name" value="Split_barrel_FMN-bd"/>
</dbReference>
<organism evidence="5">
    <name type="scientific">Verticillium alfalfae (strain VaMs.102 / ATCC MYA-4576 / FGSC 10136)</name>
    <name type="common">Verticillium wilt of alfalfa</name>
    <name type="synonym">Verticillium albo-atrum</name>
    <dbReference type="NCBI Taxonomy" id="526221"/>
    <lineage>
        <taxon>Eukaryota</taxon>
        <taxon>Fungi</taxon>
        <taxon>Dikarya</taxon>
        <taxon>Ascomycota</taxon>
        <taxon>Pezizomycotina</taxon>
        <taxon>Sordariomycetes</taxon>
        <taxon>Hypocreomycetidae</taxon>
        <taxon>Glomerellales</taxon>
        <taxon>Plectosphaerellaceae</taxon>
        <taxon>Verticillium</taxon>
    </lineage>
</organism>
<feature type="region of interest" description="Disordered" evidence="1">
    <location>
        <begin position="67"/>
        <end position="155"/>
    </location>
</feature>
<dbReference type="Pfam" id="PF13883">
    <property type="entry name" value="CREG_beta-barrel"/>
    <property type="match status" value="1"/>
</dbReference>
<keyword evidence="5" id="KW-1185">Reference proteome</keyword>
<proteinExistence type="predicted"/>
<dbReference type="GeneID" id="9535070"/>
<protein>
    <recommendedName>
        <fullName evidence="3">CREG-like beta-barrel domain-containing protein</fullName>
    </recommendedName>
</protein>
<evidence type="ECO:0000256" key="2">
    <source>
        <dbReference type="SAM" id="SignalP"/>
    </source>
</evidence>
<feature type="compositionally biased region" description="Basic and acidic residues" evidence="1">
    <location>
        <begin position="76"/>
        <end position="101"/>
    </location>
</feature>
<gene>
    <name evidence="4" type="ORF">VDBG_01795</name>
</gene>
<reference evidence="5" key="1">
    <citation type="journal article" date="2011" name="PLoS Pathog.">
        <title>Comparative genomics yields insights into niche adaptation of plant vascular wilt pathogens.</title>
        <authorList>
            <person name="Klosterman S.J."/>
            <person name="Subbarao K.V."/>
            <person name="Kang S."/>
            <person name="Veronese P."/>
            <person name="Gold S.E."/>
            <person name="Thomma B.P.H.J."/>
            <person name="Chen Z."/>
            <person name="Henrissat B."/>
            <person name="Lee Y.-H."/>
            <person name="Park J."/>
            <person name="Garcia-Pedrajas M.D."/>
            <person name="Barbara D.J."/>
            <person name="Anchieta A."/>
            <person name="de Jonge R."/>
            <person name="Santhanam P."/>
            <person name="Maruthachalam K."/>
            <person name="Atallah Z."/>
            <person name="Amyotte S.G."/>
            <person name="Paz Z."/>
            <person name="Inderbitzin P."/>
            <person name="Hayes R.J."/>
            <person name="Heiman D.I."/>
            <person name="Young S."/>
            <person name="Zeng Q."/>
            <person name="Engels R."/>
            <person name="Galagan J."/>
            <person name="Cuomo C.A."/>
            <person name="Dobinson K.F."/>
            <person name="Ma L.-J."/>
        </authorList>
    </citation>
    <scope>NUCLEOTIDE SEQUENCE [LARGE SCALE GENOMIC DNA]</scope>
    <source>
        <strain evidence="5">VaMs.102 / ATCC MYA-4576 / FGSC 10136</strain>
    </source>
</reference>
<name>C9SBF2_VERA1</name>
<evidence type="ECO:0000313" key="5">
    <source>
        <dbReference type="Proteomes" id="UP000008698"/>
    </source>
</evidence>
<dbReference type="Gene3D" id="2.30.110.10">
    <property type="entry name" value="Electron Transport, Fmn-binding Protein, Chain A"/>
    <property type="match status" value="1"/>
</dbReference>
<feature type="compositionally biased region" description="Basic residues" evidence="1">
    <location>
        <begin position="102"/>
        <end position="122"/>
    </location>
</feature>
<dbReference type="OrthoDB" id="2138282at2759"/>
<dbReference type="STRING" id="526221.C9SBF2"/>
<evidence type="ECO:0000259" key="3">
    <source>
        <dbReference type="Pfam" id="PF13883"/>
    </source>
</evidence>
<feature type="compositionally biased region" description="Low complexity" evidence="1">
    <location>
        <begin position="132"/>
        <end position="150"/>
    </location>
</feature>
<dbReference type="HOGENOM" id="CLU_056802_1_0_1"/>
<sequence length="301" mass="34098">MKSTILISALAAATHAYDLDMSPPHPDYIFANPTVETADHRIPTAHESAVMGRRILALTKLGHLATVFPSSSSSSTRDHDDETEAQDWRRPAGLEGAPHRHDGLRRRLRVRRQPHHPRHQHRHDLPEHPRRLQPLRLPGSGGPSSPRALPAPLPRTMYDDGEKCQFRDDEHTRGLPRDTVPYSAANLPRLSLIGYLEKIDEASDPLVAARLAACFVRTHPDAKYWLPGNRIHASEWARLVVTSVYWVGGFGDRAYIGWLPVDDWHSITRDEWQAIELPGEREGWREWSVPGDEEKQFAVDL</sequence>
<dbReference type="PANTHER" id="PTHR37273">
    <property type="entry name" value="CHROMOSOME 8, WHOLE GENOME SHOTGUN SEQUENCE"/>
    <property type="match status" value="1"/>
</dbReference>
<dbReference type="EMBL" id="DS985215">
    <property type="protein sequence ID" value="EEY15686.1"/>
    <property type="molecule type" value="Genomic_DNA"/>
</dbReference>
<evidence type="ECO:0000313" key="4">
    <source>
        <dbReference type="EMBL" id="EEY15686.1"/>
    </source>
</evidence>
<feature type="domain" description="CREG-like beta-barrel" evidence="3">
    <location>
        <begin position="178"/>
        <end position="265"/>
    </location>
</feature>
<dbReference type="KEGG" id="val:VDBG_01795"/>
<dbReference type="RefSeq" id="XP_003007607.1">
    <property type="nucleotide sequence ID" value="XM_003007561.1"/>
</dbReference>
<feature type="chain" id="PRO_5003002118" description="CREG-like beta-barrel domain-containing protein" evidence="2">
    <location>
        <begin position="17"/>
        <end position="301"/>
    </location>
</feature>
<dbReference type="AlphaFoldDB" id="C9SBF2"/>
<dbReference type="eggNOG" id="ENOG502RDU8">
    <property type="taxonomic scope" value="Eukaryota"/>
</dbReference>
<evidence type="ECO:0000256" key="1">
    <source>
        <dbReference type="SAM" id="MobiDB-lite"/>
    </source>
</evidence>